<dbReference type="InterPro" id="IPR009799">
    <property type="entry name" value="EthD_dom"/>
</dbReference>
<dbReference type="KEGG" id="rox:BV494_25520"/>
<keyword evidence="2" id="KW-0614">Plasmid</keyword>
<accession>A0A2L1UZH0</accession>
<evidence type="ECO:0000313" key="3">
    <source>
        <dbReference type="Proteomes" id="UP000239197"/>
    </source>
</evidence>
<dbReference type="OrthoDB" id="6369070at2"/>
<organism evidence="2 3">
    <name type="scientific">Rahnella sikkimica</name>
    <dbReference type="NCBI Taxonomy" id="1805933"/>
    <lineage>
        <taxon>Bacteria</taxon>
        <taxon>Pseudomonadati</taxon>
        <taxon>Pseudomonadota</taxon>
        <taxon>Gammaproteobacteria</taxon>
        <taxon>Enterobacterales</taxon>
        <taxon>Yersiniaceae</taxon>
        <taxon>Rahnella</taxon>
    </lineage>
</organism>
<feature type="domain" description="EthD" evidence="1">
    <location>
        <begin position="13"/>
        <end position="94"/>
    </location>
</feature>
<dbReference type="GO" id="GO:0016491">
    <property type="term" value="F:oxidoreductase activity"/>
    <property type="evidence" value="ECO:0007669"/>
    <property type="project" value="InterPro"/>
</dbReference>
<dbReference type="EMBL" id="CP019065">
    <property type="protein sequence ID" value="AVF38238.1"/>
    <property type="molecule type" value="Genomic_DNA"/>
</dbReference>
<dbReference type="InterPro" id="IPR011008">
    <property type="entry name" value="Dimeric_a/b-barrel"/>
</dbReference>
<geneLocation type="plasmid" evidence="2 3">
    <name>unnamed3</name>
</geneLocation>
<sequence>MIKFAYMINRVDRMSLENFVDHHRRIHVPLFTSIPEAAQYVRRYAVSHPIAAPGQPAPTYDGLTEIWFDSLADYEAFFASKNYLEKVRPDETWFTLEGMMITDELVAIECAINGSP</sequence>
<evidence type="ECO:0000313" key="2">
    <source>
        <dbReference type="EMBL" id="AVF38238.1"/>
    </source>
</evidence>
<evidence type="ECO:0000259" key="1">
    <source>
        <dbReference type="Pfam" id="PF07110"/>
    </source>
</evidence>
<gene>
    <name evidence="2" type="ORF">BV494_25520</name>
</gene>
<dbReference type="Gene3D" id="3.30.70.100">
    <property type="match status" value="1"/>
</dbReference>
<dbReference type="Pfam" id="PF07110">
    <property type="entry name" value="EthD"/>
    <property type="match status" value="1"/>
</dbReference>
<proteinExistence type="predicted"/>
<name>A0A2L1UZH0_9GAMM</name>
<dbReference type="NCBIfam" id="TIGR02118">
    <property type="entry name" value="EthD family reductase"/>
    <property type="match status" value="1"/>
</dbReference>
<dbReference type="RefSeq" id="WP_104925557.1">
    <property type="nucleotide sequence ID" value="NZ_CP019065.1"/>
</dbReference>
<dbReference type="SUPFAM" id="SSF54909">
    <property type="entry name" value="Dimeric alpha+beta barrel"/>
    <property type="match status" value="1"/>
</dbReference>
<reference evidence="3" key="1">
    <citation type="submission" date="2017-01" db="EMBL/GenBank/DDBJ databases">
        <title>Genome sequence of Rouxiella sp. ERMR1:05.</title>
        <authorList>
            <person name="Kumar R."/>
            <person name="Singh D."/>
            <person name="Kumar S."/>
        </authorList>
    </citation>
    <scope>NUCLEOTIDE SEQUENCE [LARGE SCALE GENOMIC DNA]</scope>
    <source>
        <strain evidence="3">ERMR1:05</strain>
        <plasmid evidence="3">unnamed3</plasmid>
    </source>
</reference>
<protein>
    <submittedName>
        <fullName evidence="2">Ethyl tert-butyl ether degradation protein EthD</fullName>
    </submittedName>
</protein>
<dbReference type="AlphaFoldDB" id="A0A2L1UZH0"/>
<keyword evidence="3" id="KW-1185">Reference proteome</keyword>
<dbReference type="Proteomes" id="UP000239197">
    <property type="component" value="Plasmid unnamed3"/>
</dbReference>